<dbReference type="EMBL" id="JRHH01000004">
    <property type="protein sequence ID" value="KGD67615.1"/>
    <property type="molecule type" value="Genomic_DNA"/>
</dbReference>
<dbReference type="STRING" id="1453498.LG45_10855"/>
<name>A0A095UYJ5_9FLAO</name>
<feature type="transmembrane region" description="Helical" evidence="1">
    <location>
        <begin position="90"/>
        <end position="111"/>
    </location>
</feature>
<organism evidence="2 3">
    <name type="scientific">Flavobacterium aquatile LMG 4008 = ATCC 11947</name>
    <dbReference type="NCBI Taxonomy" id="1453498"/>
    <lineage>
        <taxon>Bacteria</taxon>
        <taxon>Pseudomonadati</taxon>
        <taxon>Bacteroidota</taxon>
        <taxon>Flavobacteriia</taxon>
        <taxon>Flavobacteriales</taxon>
        <taxon>Flavobacteriaceae</taxon>
        <taxon>Flavobacterium</taxon>
    </lineage>
</organism>
<sequence length="202" mass="23557">MVEIQTFLKILASGKLRNSECPNCKNKENLEFRIYGGLVRILMIPIAPTRRITKVFCTNCQKEFKLKEVNDIVKQSVKYEKTKISIKTPIWQFSGIIILLSILSFAIYTGIEMTKLEKNYIRKPERNDVYKVNIDGKHTTLKVSNVTKDSVTVLLNKYTLDNYKGIDKINLNENYTSEKTFSKKELLELFNENSIYEIQRNQ</sequence>
<comment type="caution">
    <text evidence="2">The sequence shown here is derived from an EMBL/GenBank/DDBJ whole genome shotgun (WGS) entry which is preliminary data.</text>
</comment>
<dbReference type="AlphaFoldDB" id="A0A095UYJ5"/>
<gene>
    <name evidence="2" type="ORF">LG45_10855</name>
</gene>
<evidence type="ECO:0008006" key="4">
    <source>
        <dbReference type="Google" id="ProtNLM"/>
    </source>
</evidence>
<keyword evidence="1" id="KW-0812">Transmembrane</keyword>
<proteinExistence type="predicted"/>
<dbReference type="eggNOG" id="ENOG5032R9T">
    <property type="taxonomic scope" value="Bacteria"/>
</dbReference>
<evidence type="ECO:0000313" key="3">
    <source>
        <dbReference type="Proteomes" id="UP000029554"/>
    </source>
</evidence>
<keyword evidence="3" id="KW-1185">Reference proteome</keyword>
<protein>
    <recommendedName>
        <fullName evidence="4">Zinc-ribbon 15 domain-containing protein</fullName>
    </recommendedName>
</protein>
<evidence type="ECO:0000256" key="1">
    <source>
        <dbReference type="SAM" id="Phobius"/>
    </source>
</evidence>
<dbReference type="RefSeq" id="WP_035126968.1">
    <property type="nucleotide sequence ID" value="NZ_JRHH01000004.1"/>
</dbReference>
<keyword evidence="1" id="KW-1133">Transmembrane helix</keyword>
<accession>A0A095UYJ5</accession>
<evidence type="ECO:0000313" key="2">
    <source>
        <dbReference type="EMBL" id="KGD67615.1"/>
    </source>
</evidence>
<reference evidence="2 3" key="1">
    <citation type="submission" date="2014-09" db="EMBL/GenBank/DDBJ databases">
        <title>Whole Genome Shotgun of Flavobacterium aquatile LMG 4008.</title>
        <authorList>
            <person name="Gale A.N."/>
            <person name="Pipes S.E."/>
            <person name="Newman J.D."/>
        </authorList>
    </citation>
    <scope>NUCLEOTIDE SEQUENCE [LARGE SCALE GENOMIC DNA]</scope>
    <source>
        <strain evidence="2 3">LMG 4008</strain>
    </source>
</reference>
<dbReference type="Proteomes" id="UP000029554">
    <property type="component" value="Unassembled WGS sequence"/>
</dbReference>
<dbReference type="OrthoDB" id="766141at2"/>
<keyword evidence="1" id="KW-0472">Membrane</keyword>